<accession>A0ABT7E234</accession>
<evidence type="ECO:0000313" key="5">
    <source>
        <dbReference type="Proteomes" id="UP001172778"/>
    </source>
</evidence>
<comment type="subcellular location">
    <subcellularLocation>
        <location evidence="2">Secreted</location>
    </subcellularLocation>
</comment>
<dbReference type="InterPro" id="IPR002022">
    <property type="entry name" value="Pec_lyase"/>
</dbReference>
<reference evidence="4" key="1">
    <citation type="submission" date="2023-03" db="EMBL/GenBank/DDBJ databases">
        <title>Chitinimonas shenzhenensis gen. nov., sp. nov., a novel member of family Burkholderiaceae isolated from activated sludge collected in Shen Zhen, China.</title>
        <authorList>
            <person name="Wang X."/>
        </authorList>
    </citation>
    <scope>NUCLEOTIDE SEQUENCE</scope>
    <source>
        <strain evidence="4">DQS-5</strain>
    </source>
</reference>
<evidence type="ECO:0000256" key="1">
    <source>
        <dbReference type="ARBA" id="ARBA00023239"/>
    </source>
</evidence>
<dbReference type="EMBL" id="JARRAF010000031">
    <property type="protein sequence ID" value="MDK2126114.1"/>
    <property type="molecule type" value="Genomic_DNA"/>
</dbReference>
<dbReference type="PANTHER" id="PTHR31683:SF18">
    <property type="entry name" value="PECTATE LYASE 21-RELATED"/>
    <property type="match status" value="1"/>
</dbReference>
<dbReference type="Pfam" id="PF00544">
    <property type="entry name" value="Pectate_lyase_4"/>
    <property type="match status" value="1"/>
</dbReference>
<gene>
    <name evidence="4" type="ORF">PZA18_18890</name>
</gene>
<dbReference type="Proteomes" id="UP001172778">
    <property type="component" value="Unassembled WGS sequence"/>
</dbReference>
<feature type="domain" description="Pectate lyase" evidence="3">
    <location>
        <begin position="109"/>
        <end position="342"/>
    </location>
</feature>
<keyword evidence="1 2" id="KW-0456">Lyase</keyword>
<protein>
    <recommendedName>
        <fullName evidence="3">Pectate lyase domain-containing protein</fullName>
    </recommendedName>
</protein>
<evidence type="ECO:0000259" key="3">
    <source>
        <dbReference type="SMART" id="SM00656"/>
    </source>
</evidence>
<dbReference type="InterPro" id="IPR012334">
    <property type="entry name" value="Pectin_lyas_fold"/>
</dbReference>
<keyword evidence="5" id="KW-1185">Reference proteome</keyword>
<dbReference type="InterPro" id="IPR011050">
    <property type="entry name" value="Pectin_lyase_fold/virulence"/>
</dbReference>
<dbReference type="InterPro" id="IPR045032">
    <property type="entry name" value="PEL"/>
</dbReference>
<keyword evidence="2" id="KW-0964">Secreted</keyword>
<keyword evidence="2" id="KW-0624">Polysaccharide degradation</keyword>
<dbReference type="Gene3D" id="2.160.20.10">
    <property type="entry name" value="Single-stranded right-handed beta-helix, Pectin lyase-like"/>
    <property type="match status" value="1"/>
</dbReference>
<sequence>MESLFGRMSKYTFILIGWLGMLAPCVMAGVIEQSVVNSQLFESLHGFGRNTRGGIGGDIYLVTRGDDAMQEIRPGRWEPVEGTLRHAIEKQAGPRWILFDPVVFPADREVPIYLEKPLNINSQTTVDGRGSKVSIRRQYRWDDVEKWEKIGKVYECTAKTHPSRMLGPIIRLHAVNQVVLTHLDFRKEYMGTPPDFGVESPLLDAQCFADIITAVNLDATAEKYFDQIWINRSTFQECGDECIAFTNANIHHRSYATVSANLFLNANKAIIQGRTMDTPFGVAVSYYRNHFDHVRQRSPRVENGYAHVFNNLYQGWSIYGAAASSHSRVLVEQNAFLANTAQRVTDPWIYIDPNDANLWARSNLFDGVPEPGRFATAQFPRCKEEGGPWYLPCRTAYYPAEGPLAISVITPSQAQALLAAGAGWEATTNDVRDGLGIFPPAR</sequence>
<keyword evidence="2" id="KW-0119">Carbohydrate metabolism</keyword>
<comment type="caution">
    <text evidence="4">The sequence shown here is derived from an EMBL/GenBank/DDBJ whole genome shotgun (WGS) entry which is preliminary data.</text>
</comment>
<proteinExistence type="inferred from homology"/>
<dbReference type="PANTHER" id="PTHR31683">
    <property type="entry name" value="PECTATE LYASE 18-RELATED"/>
    <property type="match status" value="1"/>
</dbReference>
<organism evidence="4 5">
    <name type="scientific">Parachitinimonas caeni</name>
    <dbReference type="NCBI Taxonomy" id="3031301"/>
    <lineage>
        <taxon>Bacteria</taxon>
        <taxon>Pseudomonadati</taxon>
        <taxon>Pseudomonadota</taxon>
        <taxon>Betaproteobacteria</taxon>
        <taxon>Neisseriales</taxon>
        <taxon>Chitinibacteraceae</taxon>
        <taxon>Parachitinimonas</taxon>
    </lineage>
</organism>
<dbReference type="SMART" id="SM00656">
    <property type="entry name" value="Amb_all"/>
    <property type="match status" value="1"/>
</dbReference>
<name>A0ABT7E234_9NEIS</name>
<dbReference type="RefSeq" id="WP_284102429.1">
    <property type="nucleotide sequence ID" value="NZ_JARRAF010000031.1"/>
</dbReference>
<evidence type="ECO:0000256" key="2">
    <source>
        <dbReference type="RuleBase" id="RU361173"/>
    </source>
</evidence>
<evidence type="ECO:0000313" key="4">
    <source>
        <dbReference type="EMBL" id="MDK2126114.1"/>
    </source>
</evidence>
<dbReference type="SUPFAM" id="SSF51126">
    <property type="entry name" value="Pectin lyase-like"/>
    <property type="match status" value="1"/>
</dbReference>
<comment type="similarity">
    <text evidence="2">Belongs to the polysaccharide lyase 1 family.</text>
</comment>